<dbReference type="GO" id="GO:0016817">
    <property type="term" value="F:hydrolase activity, acting on acid anhydrides"/>
    <property type="evidence" value="ECO:0007669"/>
    <property type="project" value="InterPro"/>
</dbReference>
<evidence type="ECO:0000313" key="5">
    <source>
        <dbReference type="Proteomes" id="UP001208186"/>
    </source>
</evidence>
<dbReference type="RefSeq" id="WP_315909132.1">
    <property type="nucleotide sequence ID" value="NZ_JAOPKC010000010.1"/>
</dbReference>
<dbReference type="Proteomes" id="UP001208186">
    <property type="component" value="Unassembled WGS sequence"/>
</dbReference>
<feature type="domain" description="Primase C-terminal 2" evidence="2">
    <location>
        <begin position="211"/>
        <end position="286"/>
    </location>
</feature>
<name>A0AAE3LH16_9EURY</name>
<sequence length="892" mass="101040">MGEIPAKSAVPDWMKGRNQWRLWSYDKDKMPLDENKTGKEWNDPGCWLSFEGAYELAKTDSRFDGIGFVVSKADPYFGIDVDSALREPNTEKPKDWVPSPELFVDTAYAQFSTSGTGFHLFGKGNLPEWWSNEHFDDREHEGVEAYEEKFFIVTGNELSISAGEPQEVDPTPWLLKAYQELYGRLPRELSSSDSDRGDYDGDSDLSKESVEDALSKLDPSMVHDEWVRVGFAVHAWDSGSTGKSVFESWSRGSSKYDNAAQNTIDWIWSNADDNGDVSVGTLVHKAKKEGWSYPKKTTDGGATTTTGGGTSDTSISDTSDIHETFRNACAYYQIEAGKIATRTFDGEKQYVGVGDILPTTGIDDAVMLFNREADNLDGTDKQAVIGRVVFTDLQDSGEFFKTDDGRLYYFFDDETEVYRVDPQLKNRTLSEEFQGMVWERYNLFSGSFSRNLGKDLKSQARRAAPKKDVYQFAHYNDSEGELYLTDWGNGYYAVSPTAIEWRPNGTDVYFLPDDRAEPFEYLPPEERESLPQQIPGERPMWGGSGDPIMRLFGNRINYDENATLGPTEQRKQLYLHLHTLPFIDVLNARPIMAWVGKKGSGKSMIQRSIGRFLYGDGYKESVMPDSKDDFLAKVTNQALAFVDNYDDGVDWANDLLAAIATGAGIDKRELYTTNTLRRETPRCWLSLTSRDPPFRRDDVADRLLVFRVQRFSDNEFIGEGVFQRQVTQYRDTLWSTYLDNIQQVLAEYERRDMGTMSSSHRMADWAIFAQATADALDVSGVDNLLETMETERASFALENEPWAATIDEWIDDDPNDASTWRSASSLVDRLNEVADSHNLSFTYSRPQGLGGKLSQYESELSELYNLEIHEGHTNEYRFNVTDETTATGLGRY</sequence>
<feature type="region of interest" description="Disordered" evidence="1">
    <location>
        <begin position="293"/>
        <end position="317"/>
    </location>
</feature>
<comment type="caution">
    <text evidence="4">The sequence shown here is derived from an EMBL/GenBank/DDBJ whole genome shotgun (WGS) entry which is preliminary data.</text>
</comment>
<evidence type="ECO:0000313" key="3">
    <source>
        <dbReference type="EMBL" id="MCU4718378.1"/>
    </source>
</evidence>
<keyword evidence="5" id="KW-1185">Reference proteome</keyword>
<organism evidence="4 6">
    <name type="scientific">Halapricum hydrolyticum</name>
    <dbReference type="NCBI Taxonomy" id="2979991"/>
    <lineage>
        <taxon>Archaea</taxon>
        <taxon>Methanobacteriati</taxon>
        <taxon>Methanobacteriota</taxon>
        <taxon>Stenosarchaea group</taxon>
        <taxon>Halobacteria</taxon>
        <taxon>Halobacteriales</taxon>
        <taxon>Haloarculaceae</taxon>
        <taxon>Halapricum</taxon>
    </lineage>
</organism>
<dbReference type="Pfam" id="PF08707">
    <property type="entry name" value="PriCT_2"/>
    <property type="match status" value="1"/>
</dbReference>
<feature type="compositionally biased region" description="Basic and acidic residues" evidence="1">
    <location>
        <begin position="193"/>
        <end position="207"/>
    </location>
</feature>
<feature type="compositionally biased region" description="Low complexity" evidence="1">
    <location>
        <begin position="299"/>
        <end position="317"/>
    </location>
</feature>
<dbReference type="InterPro" id="IPR014819">
    <property type="entry name" value="PriCT_2"/>
</dbReference>
<proteinExistence type="predicted"/>
<dbReference type="EMBL" id="JAOPKD010000003">
    <property type="protein sequence ID" value="MCU4726509.1"/>
    <property type="molecule type" value="Genomic_DNA"/>
</dbReference>
<dbReference type="AlphaFoldDB" id="A0AAE3LH16"/>
<protein>
    <submittedName>
        <fullName evidence="4">PriCT-2 domain-containing protein</fullName>
    </submittedName>
</protein>
<gene>
    <name evidence="4" type="ORF">OB914_05960</name>
    <name evidence="3" type="ORF">OB916_09930</name>
</gene>
<dbReference type="EMBL" id="JAOPKC010000010">
    <property type="protein sequence ID" value="MCU4718378.1"/>
    <property type="molecule type" value="Genomic_DNA"/>
</dbReference>
<dbReference type="Proteomes" id="UP001209746">
    <property type="component" value="Unassembled WGS sequence"/>
</dbReference>
<evidence type="ECO:0000313" key="6">
    <source>
        <dbReference type="Proteomes" id="UP001209746"/>
    </source>
</evidence>
<evidence type="ECO:0000256" key="1">
    <source>
        <dbReference type="SAM" id="MobiDB-lite"/>
    </source>
</evidence>
<evidence type="ECO:0000313" key="4">
    <source>
        <dbReference type="EMBL" id="MCU4726509.1"/>
    </source>
</evidence>
<evidence type="ECO:0000259" key="2">
    <source>
        <dbReference type="Pfam" id="PF08707"/>
    </source>
</evidence>
<feature type="region of interest" description="Disordered" evidence="1">
    <location>
        <begin position="188"/>
        <end position="207"/>
    </location>
</feature>
<accession>A0AAE3LH16</accession>
<reference evidence="4" key="1">
    <citation type="submission" date="2023-02" db="EMBL/GenBank/DDBJ databases">
        <title>Enrichment on poylsaccharides allowed isolation of novel metabolic and taxonomic groups of Haloarchaea.</title>
        <authorList>
            <person name="Sorokin D.Y."/>
            <person name="Elcheninov A.G."/>
            <person name="Khizhniak T.V."/>
            <person name="Kolganova T.V."/>
            <person name="Kublanov I.V."/>
        </authorList>
    </citation>
    <scope>NUCLEOTIDE SEQUENCE</scope>
    <source>
        <strain evidence="3 5">HArc-curdl5-1</strain>
        <strain evidence="4">HArc-curdl7</strain>
    </source>
</reference>